<gene>
    <name evidence="3" type="ORF">IBLFYP30_02443</name>
</gene>
<protein>
    <submittedName>
        <fullName evidence="3">Metal-dependent hydrolase</fullName>
    </submittedName>
</protein>
<sequence length="260" mass="29459">MNLKQIRNATMIIEYANKRFLIDPMLGDKGIYPPFPGTHNQHLNNPIVELPVSMEEILDVDAVIVTHIHLDHFDPAAMEIIPKDMKMFAQNEDEANQMKEAGFTNVEVLKEEGTLFGDIKLIKTPAKHYSDASIVELFRQLNTADEACGVVFKHEDEKTLYVMGDTVWYDELKDVFAKYAPEVVTVNAGNAQFVDGRYLIMSKDDFFEAVKVAPNAKFVATHMEGVNHLMVSRKELREYSDEKGFGDRLVIPADGETVEF</sequence>
<accession>A0A6N3E6D8</accession>
<dbReference type="Gene3D" id="3.60.15.10">
    <property type="entry name" value="Ribonuclease Z/Hydroxyacylglutathione hydrolase-like"/>
    <property type="match status" value="1"/>
</dbReference>
<dbReference type="PANTHER" id="PTHR43546:SF9">
    <property type="entry name" value="L-ASCORBATE-6-PHOSPHATE LACTONASE ULAG-RELATED"/>
    <property type="match status" value="1"/>
</dbReference>
<dbReference type="RefSeq" id="WP_024062059.1">
    <property type="nucleotide sequence ID" value="NZ_CACRUE010000033.1"/>
</dbReference>
<dbReference type="EMBL" id="CACRUE010000033">
    <property type="protein sequence ID" value="VYU35434.1"/>
    <property type="molecule type" value="Genomic_DNA"/>
</dbReference>
<keyword evidence="1 3" id="KW-0378">Hydrolase</keyword>
<dbReference type="SUPFAM" id="SSF56281">
    <property type="entry name" value="Metallo-hydrolase/oxidoreductase"/>
    <property type="match status" value="1"/>
</dbReference>
<reference evidence="3" key="1">
    <citation type="submission" date="2019-11" db="EMBL/GenBank/DDBJ databases">
        <authorList>
            <person name="Feng L."/>
        </authorList>
    </citation>
    <scope>NUCLEOTIDE SEQUENCE</scope>
    <source>
        <strain evidence="3">IbartlettiiLFYP30</strain>
    </source>
</reference>
<evidence type="ECO:0000313" key="3">
    <source>
        <dbReference type="EMBL" id="VYU35434.1"/>
    </source>
</evidence>
<dbReference type="GO" id="GO:0016787">
    <property type="term" value="F:hydrolase activity"/>
    <property type="evidence" value="ECO:0007669"/>
    <property type="project" value="UniProtKB-KW"/>
</dbReference>
<dbReference type="AlphaFoldDB" id="A0A6N3E6D8"/>
<dbReference type="InterPro" id="IPR001279">
    <property type="entry name" value="Metallo-B-lactamas"/>
</dbReference>
<evidence type="ECO:0000256" key="1">
    <source>
        <dbReference type="ARBA" id="ARBA00022801"/>
    </source>
</evidence>
<proteinExistence type="predicted"/>
<name>A0A6N3E6D8_9FIRM</name>
<dbReference type="Pfam" id="PF12706">
    <property type="entry name" value="Lactamase_B_2"/>
    <property type="match status" value="1"/>
</dbReference>
<organism evidence="3">
    <name type="scientific">Intestinibacter bartlettii</name>
    <dbReference type="NCBI Taxonomy" id="261299"/>
    <lineage>
        <taxon>Bacteria</taxon>
        <taxon>Bacillati</taxon>
        <taxon>Bacillota</taxon>
        <taxon>Clostridia</taxon>
        <taxon>Peptostreptococcales</taxon>
        <taxon>Peptostreptococcaceae</taxon>
        <taxon>Intestinibacter</taxon>
    </lineage>
</organism>
<dbReference type="InterPro" id="IPR050114">
    <property type="entry name" value="UPF0173_UPF0282_UlaG_hydrolase"/>
</dbReference>
<dbReference type="PANTHER" id="PTHR43546">
    <property type="entry name" value="UPF0173 METAL-DEPENDENT HYDROLASE MJ1163-RELATED"/>
    <property type="match status" value="1"/>
</dbReference>
<feature type="domain" description="Metallo-beta-lactamase" evidence="2">
    <location>
        <begin position="19"/>
        <end position="223"/>
    </location>
</feature>
<evidence type="ECO:0000259" key="2">
    <source>
        <dbReference type="Pfam" id="PF12706"/>
    </source>
</evidence>
<dbReference type="InterPro" id="IPR036866">
    <property type="entry name" value="RibonucZ/Hydroxyglut_hydro"/>
</dbReference>